<feature type="domain" description="Histidine kinase" evidence="8">
    <location>
        <begin position="292"/>
        <end position="491"/>
    </location>
</feature>
<evidence type="ECO:0000259" key="8">
    <source>
        <dbReference type="PROSITE" id="PS50109"/>
    </source>
</evidence>
<keyword evidence="3" id="KW-0597">Phosphoprotein</keyword>
<dbReference type="RefSeq" id="WP_100513197.1">
    <property type="nucleotide sequence ID" value="NZ_JAFEJQ010000010.1"/>
</dbReference>
<protein>
    <recommendedName>
        <fullName evidence="2">histidine kinase</fullName>
        <ecNumber evidence="2">2.7.13.3</ecNumber>
    </recommendedName>
</protein>
<dbReference type="InterPro" id="IPR011495">
    <property type="entry name" value="Sig_transdc_His_kin_sub2_dim/P"/>
</dbReference>
<keyword evidence="7" id="KW-0067">ATP-binding</keyword>
<keyword evidence="10" id="KW-1185">Reference proteome</keyword>
<dbReference type="GO" id="GO:0004673">
    <property type="term" value="F:protein histidine kinase activity"/>
    <property type="evidence" value="ECO:0007669"/>
    <property type="project" value="UniProtKB-EC"/>
</dbReference>
<dbReference type="SUPFAM" id="SSF55785">
    <property type="entry name" value="PYP-like sensor domain (PAS domain)"/>
    <property type="match status" value="1"/>
</dbReference>
<sequence>MVDFSHLVANNPDFTDLDREWLHHLVADWQVIADLSFADLLLVLPTPSGEYIVAGQCRPSTVMSVRLDDMVGKLIEGEDVRAISKAMGEQKISRLDHYRAVGNTTVCDVYAPVRREGKVLGVVVRETNMATRMLNGRYESESIAAGKKLFEMIPAGTFPYHDAILNQRHNARVSDGFIVLSEDGVVEYASPNAISCFRRLGSVEVMEGQYLSEIGTALIHERDMLSETLPLVLSGKAAVDSEINANRSTVSMRSLPFFDGRGRSGAVVLCRDVTEVRRREKELETKDAAIAEIHHRVKNNLQAVSALLRLQARRTKSPEVKSELEEAMRRVETIAVVHEGLSQTADEIVDFDKVISDLLRMSVDLATSKEQHIHISYLGKFGMMPAQDATPLSLVLTELVTNAVEHGFQGRTEGNVWISVGRGGNNLNVVVEDDGIGYTSESDQGMARSSGSGLGTQIINTFVTNDFGGSVRWEPRRDGGTRVVLDMKLRAAK</sequence>
<dbReference type="OrthoDB" id="9767435at2"/>
<dbReference type="SMART" id="SM00387">
    <property type="entry name" value="HATPase_c"/>
    <property type="match status" value="1"/>
</dbReference>
<evidence type="ECO:0000256" key="4">
    <source>
        <dbReference type="ARBA" id="ARBA00022679"/>
    </source>
</evidence>
<name>A0A2M9HDW5_9BIFI</name>
<evidence type="ECO:0000256" key="6">
    <source>
        <dbReference type="ARBA" id="ARBA00022777"/>
    </source>
</evidence>
<evidence type="ECO:0000256" key="3">
    <source>
        <dbReference type="ARBA" id="ARBA00022553"/>
    </source>
</evidence>
<dbReference type="Pfam" id="PF07568">
    <property type="entry name" value="HisKA_2"/>
    <property type="match status" value="1"/>
</dbReference>
<evidence type="ECO:0000256" key="5">
    <source>
        <dbReference type="ARBA" id="ARBA00022741"/>
    </source>
</evidence>
<dbReference type="Gene3D" id="3.30.450.20">
    <property type="entry name" value="PAS domain"/>
    <property type="match status" value="1"/>
</dbReference>
<dbReference type="EC" id="2.7.13.3" evidence="2"/>
<dbReference type="InterPro" id="IPR035965">
    <property type="entry name" value="PAS-like_dom_sf"/>
</dbReference>
<dbReference type="Pfam" id="PF08448">
    <property type="entry name" value="PAS_4"/>
    <property type="match status" value="1"/>
</dbReference>
<dbReference type="InterPro" id="IPR003594">
    <property type="entry name" value="HATPase_dom"/>
</dbReference>
<evidence type="ECO:0000256" key="2">
    <source>
        <dbReference type="ARBA" id="ARBA00012438"/>
    </source>
</evidence>
<dbReference type="PANTHER" id="PTHR41523">
    <property type="entry name" value="TWO-COMPONENT SYSTEM SENSOR PROTEIN"/>
    <property type="match status" value="1"/>
</dbReference>
<organism evidence="9 10">
    <name type="scientific">Bifidobacterium simiarum</name>
    <dbReference type="NCBI Taxonomy" id="2045441"/>
    <lineage>
        <taxon>Bacteria</taxon>
        <taxon>Bacillati</taxon>
        <taxon>Actinomycetota</taxon>
        <taxon>Actinomycetes</taxon>
        <taxon>Bifidobacteriales</taxon>
        <taxon>Bifidobacteriaceae</taxon>
        <taxon>Bifidobacterium</taxon>
    </lineage>
</organism>
<dbReference type="InterPro" id="IPR005467">
    <property type="entry name" value="His_kinase_dom"/>
</dbReference>
<dbReference type="GO" id="GO:0005524">
    <property type="term" value="F:ATP binding"/>
    <property type="evidence" value="ECO:0007669"/>
    <property type="project" value="UniProtKB-KW"/>
</dbReference>
<dbReference type="Pfam" id="PF02518">
    <property type="entry name" value="HATPase_c"/>
    <property type="match status" value="1"/>
</dbReference>
<keyword evidence="6 9" id="KW-0418">Kinase</keyword>
<dbReference type="PANTHER" id="PTHR41523:SF8">
    <property type="entry name" value="ETHYLENE RESPONSE SENSOR PROTEIN"/>
    <property type="match status" value="1"/>
</dbReference>
<proteinExistence type="predicted"/>
<comment type="catalytic activity">
    <reaction evidence="1">
        <text>ATP + protein L-histidine = ADP + protein N-phospho-L-histidine.</text>
        <dbReference type="EC" id="2.7.13.3"/>
    </reaction>
</comment>
<dbReference type="InterPro" id="IPR036890">
    <property type="entry name" value="HATPase_C_sf"/>
</dbReference>
<dbReference type="Gene3D" id="3.30.450.280">
    <property type="entry name" value="GAF domain"/>
    <property type="match status" value="1"/>
</dbReference>
<keyword evidence="5" id="KW-0547">Nucleotide-binding</keyword>
<dbReference type="InterPro" id="IPR013656">
    <property type="entry name" value="PAS_4"/>
</dbReference>
<dbReference type="SUPFAM" id="SSF55874">
    <property type="entry name" value="ATPase domain of HSP90 chaperone/DNA topoisomerase II/histidine kinase"/>
    <property type="match status" value="1"/>
</dbReference>
<keyword evidence="4" id="KW-0808">Transferase</keyword>
<evidence type="ECO:0000256" key="7">
    <source>
        <dbReference type="ARBA" id="ARBA00022840"/>
    </source>
</evidence>
<dbReference type="Gene3D" id="3.30.565.10">
    <property type="entry name" value="Histidine kinase-like ATPase, C-terminal domain"/>
    <property type="match status" value="1"/>
</dbReference>
<accession>A0A2M9HDW5</accession>
<dbReference type="InterPro" id="IPR022066">
    <property type="entry name" value="PdtaS_GAF"/>
</dbReference>
<dbReference type="PROSITE" id="PS50109">
    <property type="entry name" value="HIS_KIN"/>
    <property type="match status" value="1"/>
</dbReference>
<dbReference type="Proteomes" id="UP000231451">
    <property type="component" value="Unassembled WGS sequence"/>
</dbReference>
<comment type="caution">
    <text evidence="9">The sequence shown here is derived from an EMBL/GenBank/DDBJ whole genome shotgun (WGS) entry which is preliminary data.</text>
</comment>
<reference evidence="9 10" key="1">
    <citation type="submission" date="2017-10" db="EMBL/GenBank/DDBJ databases">
        <title>Draft genome sequences of strains TRE 1, TRE 9, TRE H and TRI 7, isolated from tamarins, belonging to four potential novel Bifidobacterium species.</title>
        <authorList>
            <person name="Mattarelli P."/>
            <person name="Modesto M."/>
            <person name="Puglisi E."/>
            <person name="Morelli L."/>
            <person name="Spezio C."/>
            <person name="Bonetti A."/>
            <person name="Sandri C."/>
        </authorList>
    </citation>
    <scope>NUCLEOTIDE SEQUENCE [LARGE SCALE GENOMIC DNA]</scope>
    <source>
        <strain evidence="10">TRI7</strain>
    </source>
</reference>
<evidence type="ECO:0000256" key="1">
    <source>
        <dbReference type="ARBA" id="ARBA00000085"/>
    </source>
</evidence>
<gene>
    <name evidence="9" type="ORF">CSQ87_07170</name>
</gene>
<evidence type="ECO:0000313" key="10">
    <source>
        <dbReference type="Proteomes" id="UP000231451"/>
    </source>
</evidence>
<dbReference type="Pfam" id="PF12282">
    <property type="entry name" value="GAF_PdtaS"/>
    <property type="match status" value="1"/>
</dbReference>
<dbReference type="EMBL" id="PEBK01000006">
    <property type="protein sequence ID" value="PJM74999.1"/>
    <property type="molecule type" value="Genomic_DNA"/>
</dbReference>
<dbReference type="InterPro" id="IPR038424">
    <property type="entry name" value="H_kinase_PdtaS_GAF_sf"/>
</dbReference>
<dbReference type="AlphaFoldDB" id="A0A2M9HDW5"/>
<evidence type="ECO:0000313" key="9">
    <source>
        <dbReference type="EMBL" id="PJM74999.1"/>
    </source>
</evidence>